<comment type="subcellular location">
    <subcellularLocation>
        <location evidence="1">Endomembrane system</location>
        <topology evidence="1">Multi-pass membrane protein</topology>
    </subcellularLocation>
</comment>
<evidence type="ECO:0000256" key="5">
    <source>
        <dbReference type="SAM" id="Phobius"/>
    </source>
</evidence>
<name>A0ABX7X3T1_9GAMM</name>
<feature type="transmembrane region" description="Helical" evidence="5">
    <location>
        <begin position="53"/>
        <end position="74"/>
    </location>
</feature>
<keyword evidence="8" id="KW-1185">Reference proteome</keyword>
<keyword evidence="3 5" id="KW-1133">Transmembrane helix</keyword>
<dbReference type="Proteomes" id="UP000672039">
    <property type="component" value="Chromosome"/>
</dbReference>
<feature type="domain" description="DUF202" evidence="6">
    <location>
        <begin position="8"/>
        <end position="83"/>
    </location>
</feature>
<dbReference type="EMBL" id="CP072801">
    <property type="protein sequence ID" value="QTR47790.1"/>
    <property type="molecule type" value="Genomic_DNA"/>
</dbReference>
<accession>A0ABX7X3T1</accession>
<organism evidence="7 8">
    <name type="scientific">Thiothrix litoralis</name>
    <dbReference type="NCBI Taxonomy" id="2891210"/>
    <lineage>
        <taxon>Bacteria</taxon>
        <taxon>Pseudomonadati</taxon>
        <taxon>Pseudomonadota</taxon>
        <taxon>Gammaproteobacteria</taxon>
        <taxon>Thiotrichales</taxon>
        <taxon>Thiotrichaceae</taxon>
        <taxon>Thiothrix</taxon>
    </lineage>
</organism>
<evidence type="ECO:0000313" key="7">
    <source>
        <dbReference type="EMBL" id="QTR47790.1"/>
    </source>
</evidence>
<dbReference type="RefSeq" id="WP_210224030.1">
    <property type="nucleotide sequence ID" value="NZ_CP072801.1"/>
</dbReference>
<evidence type="ECO:0000259" key="6">
    <source>
        <dbReference type="Pfam" id="PF02656"/>
    </source>
</evidence>
<proteinExistence type="predicted"/>
<feature type="transmembrane region" description="Helical" evidence="5">
    <location>
        <begin position="20"/>
        <end position="41"/>
    </location>
</feature>
<keyword evidence="2 5" id="KW-0812">Transmembrane</keyword>
<gene>
    <name evidence="7" type="ORF">J9253_07690</name>
</gene>
<sequence length="123" mass="13910">MSYLNDPRVLFAAERTLLAWNRTAIALITLGFVIERFGLFVKTLKLDLVAGQRVYSFYIGIGMISLAIVVSLVATVQFHRFIRGLNAEEIPNKYIFWHSYLINSAVALLAGSLLVYLSHGFNW</sequence>
<reference evidence="7 8" key="1">
    <citation type="submission" date="2021-04" db="EMBL/GenBank/DDBJ databases">
        <title>Genomics, taxonomy and metabolism of representatives of sulfur bacteria of the genus Thiothrix: Thiothrix fructosivorans QT, Thiothrix unzii A1T and three new species, Thiothrix subterranea sp. nov., Thiothrix litoralis sp. nov. and 'Candidatus Thiothrix anitrata' sp. nov.</title>
        <authorList>
            <person name="Ravin N.V."/>
            <person name="Smolyakov D."/>
            <person name="Rudenko T.S."/>
            <person name="Mardanov A.V."/>
            <person name="Beletsky A.V."/>
            <person name="Markov N.D."/>
            <person name="Fomenkov A.I."/>
            <person name="Roberts R.J."/>
            <person name="Karnachuk O.V."/>
            <person name="Novikov A."/>
            <person name="Grabovich M.Y."/>
        </authorList>
    </citation>
    <scope>NUCLEOTIDE SEQUENCE [LARGE SCALE GENOMIC DNA]</scope>
    <source>
        <strain evidence="7 8">AS</strain>
    </source>
</reference>
<evidence type="ECO:0000256" key="2">
    <source>
        <dbReference type="ARBA" id="ARBA00022692"/>
    </source>
</evidence>
<evidence type="ECO:0000313" key="8">
    <source>
        <dbReference type="Proteomes" id="UP000672039"/>
    </source>
</evidence>
<dbReference type="InterPro" id="IPR003807">
    <property type="entry name" value="DUF202"/>
</dbReference>
<evidence type="ECO:0000256" key="4">
    <source>
        <dbReference type="ARBA" id="ARBA00023136"/>
    </source>
</evidence>
<protein>
    <submittedName>
        <fullName evidence="7">DUF202 domain-containing protein</fullName>
    </submittedName>
</protein>
<evidence type="ECO:0000256" key="3">
    <source>
        <dbReference type="ARBA" id="ARBA00022989"/>
    </source>
</evidence>
<dbReference type="Pfam" id="PF02656">
    <property type="entry name" value="DUF202"/>
    <property type="match status" value="1"/>
</dbReference>
<keyword evidence="4 5" id="KW-0472">Membrane</keyword>
<evidence type="ECO:0000256" key="1">
    <source>
        <dbReference type="ARBA" id="ARBA00004127"/>
    </source>
</evidence>
<feature type="transmembrane region" description="Helical" evidence="5">
    <location>
        <begin position="94"/>
        <end position="117"/>
    </location>
</feature>